<reference evidence="1 3" key="1">
    <citation type="submission" date="2015-11" db="EMBL/GenBank/DDBJ databases">
        <title>Genomic analysis of 38 Legionella species identifies large and diverse effector repertoires.</title>
        <authorList>
            <person name="Burstein D."/>
            <person name="Amaro F."/>
            <person name="Zusman T."/>
            <person name="Lifshitz Z."/>
            <person name="Cohen O."/>
            <person name="Gilbert J.A."/>
            <person name="Pupko T."/>
            <person name="Shuman H.A."/>
            <person name="Segal G."/>
        </authorList>
    </citation>
    <scope>NUCLEOTIDE SEQUENCE [LARGE SCALE GENOMIC DNA]</scope>
    <source>
        <strain evidence="1 3">CDC#1407-AL-14</strain>
    </source>
</reference>
<dbReference type="EMBL" id="UGNW01000001">
    <property type="protein sequence ID" value="STX32658.1"/>
    <property type="molecule type" value="Genomic_DNA"/>
</dbReference>
<dbReference type="RefSeq" id="WP_058522913.1">
    <property type="nucleotide sequence ID" value="NZ_CAAAHV010000083.1"/>
</dbReference>
<evidence type="ECO:0000313" key="1">
    <source>
        <dbReference type="EMBL" id="KTC74529.1"/>
    </source>
</evidence>
<evidence type="ECO:0000313" key="2">
    <source>
        <dbReference type="EMBL" id="STX32658.1"/>
    </source>
</evidence>
<gene>
    <name evidence="1" type="ORF">Lbir_0809</name>
    <name evidence="2" type="ORF">NCTC12437_02453</name>
</gene>
<dbReference type="EMBL" id="LNXT01000009">
    <property type="protein sequence ID" value="KTC74529.1"/>
    <property type="molecule type" value="Genomic_DNA"/>
</dbReference>
<proteinExistence type="predicted"/>
<keyword evidence="3" id="KW-1185">Reference proteome</keyword>
<dbReference type="OrthoDB" id="9887689at2"/>
<evidence type="ECO:0000313" key="4">
    <source>
        <dbReference type="Proteomes" id="UP000255066"/>
    </source>
</evidence>
<sequence length="385" mass="43645">MFSHKWIKKQSLSSTPQIDIDVFVDKLVKSIAFAESLSPKETLLILGSSGSGKTKFIQHLPVITTSFPNTSTQSDIDEVLEEKLTLDIYLPRLTKLMEESRWACEISGMEEKNNTPERFLSLLNTILAAKMPQRISGIVITVDVNALGVDRAAPFDTLLGQLTKFLDASKIKGNPSILFVFTGVDNGNEKLLLEEINNYIVSRQSTLRKLETSLLYPSNEYQKSILRLRDIILVAQSIHQGNLFLIPNSNFSLQANLKQKINLLQRVDKSIFKYKLKPLMANQIPDSSSKTLIIALHQLLNCISTSCSPDELSRSLERHKKVFTNYQENERELQQVKKDKTIIIEELQPLFQQLLEALSTQDLKSSVTQIEQKAAELRFNYFGRS</sequence>
<accession>A0A378IBR2</accession>
<dbReference type="Gene3D" id="3.40.50.300">
    <property type="entry name" value="P-loop containing nucleotide triphosphate hydrolases"/>
    <property type="match status" value="1"/>
</dbReference>
<evidence type="ECO:0000313" key="3">
    <source>
        <dbReference type="Proteomes" id="UP000054735"/>
    </source>
</evidence>
<organism evidence="2 4">
    <name type="scientific">Legionella birminghamensis</name>
    <dbReference type="NCBI Taxonomy" id="28083"/>
    <lineage>
        <taxon>Bacteria</taxon>
        <taxon>Pseudomonadati</taxon>
        <taxon>Pseudomonadota</taxon>
        <taxon>Gammaproteobacteria</taxon>
        <taxon>Legionellales</taxon>
        <taxon>Legionellaceae</taxon>
        <taxon>Legionella</taxon>
    </lineage>
</organism>
<dbReference type="AlphaFoldDB" id="A0A378IBR2"/>
<dbReference type="InterPro" id="IPR027417">
    <property type="entry name" value="P-loop_NTPase"/>
</dbReference>
<reference evidence="2 4" key="2">
    <citation type="submission" date="2018-06" db="EMBL/GenBank/DDBJ databases">
        <authorList>
            <consortium name="Pathogen Informatics"/>
            <person name="Doyle S."/>
        </authorList>
    </citation>
    <scope>NUCLEOTIDE SEQUENCE [LARGE SCALE GENOMIC DNA]</scope>
    <source>
        <strain evidence="2 4">NCTC12437</strain>
    </source>
</reference>
<dbReference type="Proteomes" id="UP000255066">
    <property type="component" value="Unassembled WGS sequence"/>
</dbReference>
<name>A0A378IBR2_9GAMM</name>
<protein>
    <submittedName>
        <fullName evidence="2">Uncharacterized protein</fullName>
    </submittedName>
</protein>
<dbReference type="Proteomes" id="UP000054735">
    <property type="component" value="Unassembled WGS sequence"/>
</dbReference>